<dbReference type="AlphaFoldDB" id="K3WU42"/>
<keyword evidence="3" id="KW-1185">Reference proteome</keyword>
<reference evidence="2" key="3">
    <citation type="submission" date="2015-02" db="UniProtKB">
        <authorList>
            <consortium name="EnsemblProtists"/>
        </authorList>
    </citation>
    <scope>IDENTIFICATION</scope>
    <source>
        <strain evidence="2">DAOM BR144</strain>
    </source>
</reference>
<sequence length="38" mass="4284">MRLRSRHSWDAACASSKSVSLKPPSNSRPTNARSAWRK</sequence>
<dbReference type="HOGENOM" id="CLU_3336726_0_0_1"/>
<evidence type="ECO:0000313" key="2">
    <source>
        <dbReference type="EnsemblProtists" id="PYU1_T008488"/>
    </source>
</evidence>
<dbReference type="EnsemblProtists" id="PYU1_T008488">
    <property type="protein sequence ID" value="PYU1_T008488"/>
    <property type="gene ID" value="PYU1_G008472"/>
</dbReference>
<feature type="compositionally biased region" description="Polar residues" evidence="1">
    <location>
        <begin position="15"/>
        <end position="38"/>
    </location>
</feature>
<dbReference type="Proteomes" id="UP000019132">
    <property type="component" value="Unassembled WGS sequence"/>
</dbReference>
<reference evidence="3" key="2">
    <citation type="submission" date="2010-04" db="EMBL/GenBank/DDBJ databases">
        <authorList>
            <person name="Buell R."/>
            <person name="Hamilton J."/>
            <person name="Hostetler J."/>
        </authorList>
    </citation>
    <scope>NUCLEOTIDE SEQUENCE [LARGE SCALE GENOMIC DNA]</scope>
    <source>
        <strain evidence="3">DAOM:BR144</strain>
    </source>
</reference>
<accession>K3WU42</accession>
<evidence type="ECO:0000313" key="3">
    <source>
        <dbReference type="Proteomes" id="UP000019132"/>
    </source>
</evidence>
<dbReference type="VEuPathDB" id="FungiDB:PYU1_G008472"/>
<reference evidence="3" key="1">
    <citation type="journal article" date="2010" name="Genome Biol.">
        <title>Genome sequence of the necrotrophic plant pathogen Pythium ultimum reveals original pathogenicity mechanisms and effector repertoire.</title>
        <authorList>
            <person name="Levesque C.A."/>
            <person name="Brouwer H."/>
            <person name="Cano L."/>
            <person name="Hamilton J.P."/>
            <person name="Holt C."/>
            <person name="Huitema E."/>
            <person name="Raffaele S."/>
            <person name="Robideau G.P."/>
            <person name="Thines M."/>
            <person name="Win J."/>
            <person name="Zerillo M.M."/>
            <person name="Beakes G.W."/>
            <person name="Boore J.L."/>
            <person name="Busam D."/>
            <person name="Dumas B."/>
            <person name="Ferriera S."/>
            <person name="Fuerstenberg S.I."/>
            <person name="Gachon C.M."/>
            <person name="Gaulin E."/>
            <person name="Govers F."/>
            <person name="Grenville-Briggs L."/>
            <person name="Horner N."/>
            <person name="Hostetler J."/>
            <person name="Jiang R.H."/>
            <person name="Johnson J."/>
            <person name="Krajaejun T."/>
            <person name="Lin H."/>
            <person name="Meijer H.J."/>
            <person name="Moore B."/>
            <person name="Morris P."/>
            <person name="Phuntmart V."/>
            <person name="Puiu D."/>
            <person name="Shetty J."/>
            <person name="Stajich J.E."/>
            <person name="Tripathy S."/>
            <person name="Wawra S."/>
            <person name="van West P."/>
            <person name="Whitty B.R."/>
            <person name="Coutinho P.M."/>
            <person name="Henrissat B."/>
            <person name="Martin F."/>
            <person name="Thomas P.D."/>
            <person name="Tyler B.M."/>
            <person name="De Vries R.P."/>
            <person name="Kamoun S."/>
            <person name="Yandell M."/>
            <person name="Tisserat N."/>
            <person name="Buell C.R."/>
        </authorList>
    </citation>
    <scope>NUCLEOTIDE SEQUENCE</scope>
    <source>
        <strain evidence="3">DAOM:BR144</strain>
    </source>
</reference>
<evidence type="ECO:0000256" key="1">
    <source>
        <dbReference type="SAM" id="MobiDB-lite"/>
    </source>
</evidence>
<feature type="region of interest" description="Disordered" evidence="1">
    <location>
        <begin position="1"/>
        <end position="38"/>
    </location>
</feature>
<protein>
    <submittedName>
        <fullName evidence="2">Uncharacterized protein</fullName>
    </submittedName>
</protein>
<dbReference type="InParanoid" id="K3WU42"/>
<dbReference type="EMBL" id="GL376613">
    <property type="status" value="NOT_ANNOTATED_CDS"/>
    <property type="molecule type" value="Genomic_DNA"/>
</dbReference>
<organism evidence="2 3">
    <name type="scientific">Globisporangium ultimum (strain ATCC 200006 / CBS 805.95 / DAOM BR144)</name>
    <name type="common">Pythium ultimum</name>
    <dbReference type="NCBI Taxonomy" id="431595"/>
    <lineage>
        <taxon>Eukaryota</taxon>
        <taxon>Sar</taxon>
        <taxon>Stramenopiles</taxon>
        <taxon>Oomycota</taxon>
        <taxon>Peronosporomycetes</taxon>
        <taxon>Pythiales</taxon>
        <taxon>Pythiaceae</taxon>
        <taxon>Globisporangium</taxon>
    </lineage>
</organism>
<proteinExistence type="predicted"/>
<name>K3WU42_GLOUD</name>